<evidence type="ECO:0000313" key="3">
    <source>
        <dbReference type="Proteomes" id="UP001153555"/>
    </source>
</evidence>
<gene>
    <name evidence="2" type="ORF">SHERM_13581</name>
</gene>
<name>A0A9N7R377_STRHE</name>
<evidence type="ECO:0000256" key="1">
    <source>
        <dbReference type="SAM" id="MobiDB-lite"/>
    </source>
</evidence>
<keyword evidence="3" id="KW-1185">Reference proteome</keyword>
<feature type="region of interest" description="Disordered" evidence="1">
    <location>
        <begin position="265"/>
        <end position="285"/>
    </location>
</feature>
<dbReference type="EMBL" id="CACSLK010011299">
    <property type="protein sequence ID" value="CAA0813022.1"/>
    <property type="molecule type" value="Genomic_DNA"/>
</dbReference>
<evidence type="ECO:0000313" key="2">
    <source>
        <dbReference type="EMBL" id="CAA0813022.1"/>
    </source>
</evidence>
<dbReference type="Pfam" id="PF13589">
    <property type="entry name" value="HATPase_c_3"/>
    <property type="match status" value="1"/>
</dbReference>
<dbReference type="Gene3D" id="3.30.565.10">
    <property type="entry name" value="Histidine kinase-like ATPase, C-terminal domain"/>
    <property type="match status" value="1"/>
</dbReference>
<feature type="region of interest" description="Disordered" evidence="1">
    <location>
        <begin position="1610"/>
        <end position="1629"/>
    </location>
</feature>
<organism evidence="2 3">
    <name type="scientific">Striga hermonthica</name>
    <name type="common">Purple witchweed</name>
    <name type="synonym">Buchnera hermonthica</name>
    <dbReference type="NCBI Taxonomy" id="68872"/>
    <lineage>
        <taxon>Eukaryota</taxon>
        <taxon>Viridiplantae</taxon>
        <taxon>Streptophyta</taxon>
        <taxon>Embryophyta</taxon>
        <taxon>Tracheophyta</taxon>
        <taxon>Spermatophyta</taxon>
        <taxon>Magnoliopsida</taxon>
        <taxon>eudicotyledons</taxon>
        <taxon>Gunneridae</taxon>
        <taxon>Pentapetalae</taxon>
        <taxon>asterids</taxon>
        <taxon>lamiids</taxon>
        <taxon>Lamiales</taxon>
        <taxon>Orobanchaceae</taxon>
        <taxon>Buchnereae</taxon>
        <taxon>Striga</taxon>
    </lineage>
</organism>
<feature type="compositionally biased region" description="Polar residues" evidence="1">
    <location>
        <begin position="1617"/>
        <end position="1629"/>
    </location>
</feature>
<dbReference type="SUPFAM" id="SSF55874">
    <property type="entry name" value="ATPase domain of HSP90 chaperone/DNA topoisomerase II/histidine kinase"/>
    <property type="match status" value="1"/>
</dbReference>
<feature type="compositionally biased region" description="Basic and acidic residues" evidence="1">
    <location>
        <begin position="269"/>
        <end position="280"/>
    </location>
</feature>
<comment type="caution">
    <text evidence="2">The sequence shown here is derived from an EMBL/GenBank/DDBJ whole genome shotgun (WGS) entry which is preliminary data.</text>
</comment>
<accession>A0A9N7R377</accession>
<dbReference type="Proteomes" id="UP001153555">
    <property type="component" value="Unassembled WGS sequence"/>
</dbReference>
<reference evidence="2" key="1">
    <citation type="submission" date="2019-12" db="EMBL/GenBank/DDBJ databases">
        <authorList>
            <person name="Scholes J."/>
        </authorList>
    </citation>
    <scope>NUCLEOTIDE SEQUENCE</scope>
</reference>
<dbReference type="PANTHER" id="PTHR33566:SF1">
    <property type="entry name" value="EN_SPM-LIKE TRANSPOSON-RELATED"/>
    <property type="match status" value="1"/>
</dbReference>
<dbReference type="OrthoDB" id="10036779at2759"/>
<protein>
    <submittedName>
        <fullName evidence="2">Gamma-irradiation and mitomycin c induced 1</fullName>
    </submittedName>
</protein>
<proteinExistence type="predicted"/>
<dbReference type="InterPro" id="IPR036890">
    <property type="entry name" value="HATPase_C_sf"/>
</dbReference>
<sequence length="1629" mass="182997">MKAKRLVVVFVRRRVIDEIFAGVTIARRFIEGKDKLRGSMGPTVLVSRSRQYLPKAFIEQLKREINWKYPDLHFTGVDAKKLSVKIDLHNFPPNQWRILCLHDGSAKPDAYEGMWDLTPDTDLLKELPDDYTFETALADLIDNSLQALWSNGRGDDKFISVEWHTEKISIFDSGPGMDGTDGNLVKWGKMGASLHRSVRGQAVGGKPPYLKPFFGMFGYGGPVATMCLGRRAVVSSKTKNCSKVFTLHLEREALVNASSSENCWKTKGGMRDPSEDEKKNSPHGSFTKVEIFEPKMKTQDVKHLQCKLKDIYFPYIQCDEMSGKTSRPVVFQVNGEDLAEIWEGEVATTNRHSCNGPNFVLQLHFSISQDPSLVHGQSQRVLLEANARLTCVYFPIVEGEESIDKIIGELNSTGCGIKESFESFSRVSVRRLGRLLPDTRWAVLPFMVPKLKKGEKGQMLKRCCSRVKCFIETDSGFNPTPHKTDLAQHHPYTKALKGFGNIGPENEKEVQIEISRDGKKLTLSQLEKQYTDWVLEMHGRYDEEIDGGLDEPTLVILPSKIKKLDLSSTVVRVHEKIKRRGKDWTAGQKIKVFKGACAGFHNNNEFVTLEYIILEGLSGDTCGKCISGQPLGLQEDKGCHLVLENGSQTIDLRDSVVLPIRVIDSEKFVPANELEWQTRLAAYHQRLPSAIELLSHVNCQELDIDGEDLPSVIEAGDPLPENIVAVIRPRAYDSGNCPKSLDQKFIVKDKHEMSLEITFTAGGKKVKKVDNILSMRRPPSSHNAIHGLYLFQVKLRKKSEKAGFYTLSFAVNGLKDVRFEQVVQVQASTEVGSWEVVSHNLDEPYTIRVGSCTEPLKVMCCDRNQKCVVFTSVPKLTSKLSSNSTVIAHIRSMEVVLATDKSIMEIKDIVAESTVLDDIRPDYEATLDICTIDKAFSLSFPCRVLPGTPQTINVHPRQLKRNLIPDQIIEDLMLEVIDEYGNHAKEGDVILLSVDGFSFQEGRADINGDGKHLKKVNADGYVDLSNILKVSRGYGKDVSLTVISEEKTILQLDFCTEIRKLQSVLKVFKNYEAGSTLENVVFEVIDSKGNIDESIHDEVKHGRSHTLTLKSNSLDIEEFVCYSFRHGRCTIRSIPLPQTGGIFSFSATHSRYPELNLTIEVHVNEVVEENCEVTLNYEDFVGNPTQSPRDSCKHLQIPPTSPSFKDYSCGNLRITPTSHLLKDLHIPPMSPLLKDIRAEHKDSSPPVANEYFALPISGLPQKDLKLEDTRVQNKELDVMPVQDMASQEMGNLELSFFIQEIETDMANWGLKVFEHERKLEMLNTTKSLIQQQILDLQDHYPENVSSMCSQDWIREQIKSNTQSVAAVFCKLLEEPLESRLSGMLGIVALLGTTESIELSRVLAKYLGDDLMLAIVCENYAEAFNLDSNTVHELANKVGQSIIGGYQALCLEDISVPQNLLSMQLPKLPTGDVPQGFLGYAVNMITVETSHLQWRSKSGRGLRETLFYRLFGELQVYKDRDCMMKARSCIKDGAVSMDGSIIKGNGLVSLGNWDPVIVFPVENRAVTPLQSSKKLRLLETLDLELMETNEEIEKLTQSYLQDQEMLGKSVDRYHSHRSSQNVSQTAFRSF</sequence>
<dbReference type="PANTHER" id="PTHR33566">
    <property type="entry name" value="EN/SPM-LIKE TRANSPOSON-RELATED"/>
    <property type="match status" value="1"/>
</dbReference>